<dbReference type="InterPro" id="IPR043910">
    <property type="entry name" value="DUF5767"/>
</dbReference>
<evidence type="ECO:0000256" key="1">
    <source>
        <dbReference type="SAM" id="MobiDB-lite"/>
    </source>
</evidence>
<name>A0A6C0DRQ2_9ZZZZ</name>
<feature type="region of interest" description="Disordered" evidence="1">
    <location>
        <begin position="328"/>
        <end position="365"/>
    </location>
</feature>
<dbReference type="EMBL" id="MN739662">
    <property type="protein sequence ID" value="QHT19134.1"/>
    <property type="molecule type" value="Genomic_DNA"/>
</dbReference>
<feature type="compositionally biased region" description="Low complexity" evidence="1">
    <location>
        <begin position="417"/>
        <end position="429"/>
    </location>
</feature>
<dbReference type="AlphaFoldDB" id="A0A6C0DRQ2"/>
<organism evidence="2">
    <name type="scientific">viral metagenome</name>
    <dbReference type="NCBI Taxonomy" id="1070528"/>
    <lineage>
        <taxon>unclassified sequences</taxon>
        <taxon>metagenomes</taxon>
        <taxon>organismal metagenomes</taxon>
    </lineage>
</organism>
<evidence type="ECO:0000313" key="2">
    <source>
        <dbReference type="EMBL" id="QHT19134.1"/>
    </source>
</evidence>
<proteinExistence type="predicted"/>
<sequence>MEIIDIGLNDLEPLNLHLSSDGEPSTKSVNFGPGIELLMNDKAKASSSQNINVDLGDLDRLENELNDLSGKSSDGSHGETKTLNGFTNNLFNMAGFTDVKQNAATNEFINDSKLGSATAESIGNAKTWDGFTKLNEIPLNTERSSANMTDREKRRKKRMMIKKLEEWYSKGAIKTSSHLSMESAYEEVEDEYETVMDDKRKKDSIKLQKWWFMTFVNSIEYANAAFNPFDVNLDGWGEQVNEDIDSYEEIFSELHEKYKGGKLAPEISLLLRLGFSASVVHFTNKALSSSVPGFNDVIRQSPELMRAFTNATVSSMSQQSPGFAFANNLMQDHNNKPRGPPPPAPVETKNMPAPNRGPSMVYTEAPGNRQDINAARGAMFQEQGVNIQSQYQSANEQPRSLRPPQQSNNVQNEMFSQPQRQQQQQQQQPTSHRPEMRGPQTTDIDNILSNLKVRNVDIHNQPASVEDDSMISIGSLKDMQNPNMPKRSRRKQRSDKNVVSLDI</sequence>
<reference evidence="2" key="1">
    <citation type="journal article" date="2020" name="Nature">
        <title>Giant virus diversity and host interactions through global metagenomics.</title>
        <authorList>
            <person name="Schulz F."/>
            <person name="Roux S."/>
            <person name="Paez-Espino D."/>
            <person name="Jungbluth S."/>
            <person name="Walsh D.A."/>
            <person name="Denef V.J."/>
            <person name="McMahon K.D."/>
            <person name="Konstantinidis K.T."/>
            <person name="Eloe-Fadrosh E.A."/>
            <person name="Kyrpides N.C."/>
            <person name="Woyke T."/>
        </authorList>
    </citation>
    <scope>NUCLEOTIDE SEQUENCE</scope>
    <source>
        <strain evidence="2">GVMAG-M-3300023174-49</strain>
    </source>
</reference>
<protein>
    <submittedName>
        <fullName evidence="2">Uncharacterized protein</fullName>
    </submittedName>
</protein>
<feature type="region of interest" description="Disordered" evidence="1">
    <location>
        <begin position="460"/>
        <end position="503"/>
    </location>
</feature>
<feature type="compositionally biased region" description="Polar residues" evidence="1">
    <location>
        <begin position="389"/>
        <end position="416"/>
    </location>
</feature>
<accession>A0A6C0DRQ2</accession>
<dbReference type="Pfam" id="PF19071">
    <property type="entry name" value="DUF5767"/>
    <property type="match status" value="1"/>
</dbReference>
<feature type="region of interest" description="Disordered" evidence="1">
    <location>
        <begin position="389"/>
        <end position="442"/>
    </location>
</feature>